<organism evidence="1 2">
    <name type="scientific">Paraglaciecola chathamensis</name>
    <dbReference type="NCBI Taxonomy" id="368405"/>
    <lineage>
        <taxon>Bacteria</taxon>
        <taxon>Pseudomonadati</taxon>
        <taxon>Pseudomonadota</taxon>
        <taxon>Gammaproteobacteria</taxon>
        <taxon>Alteromonadales</taxon>
        <taxon>Alteromonadaceae</taxon>
        <taxon>Paraglaciecola</taxon>
    </lineage>
</organism>
<name>A0A8H9M4V3_9ALTE</name>
<dbReference type="EMBL" id="BMZC01000010">
    <property type="protein sequence ID" value="GGZ73256.1"/>
    <property type="molecule type" value="Genomic_DNA"/>
</dbReference>
<comment type="caution">
    <text evidence="1">The sequence shown here is derived from an EMBL/GenBank/DDBJ whole genome shotgun (WGS) entry which is preliminary data.</text>
</comment>
<gene>
    <name evidence="1" type="ORF">GCM10011274_34650</name>
</gene>
<dbReference type="Proteomes" id="UP000622604">
    <property type="component" value="Unassembled WGS sequence"/>
</dbReference>
<protein>
    <submittedName>
        <fullName evidence="1">Uncharacterized protein</fullName>
    </submittedName>
</protein>
<dbReference type="AlphaFoldDB" id="A0A8H9M4V3"/>
<sequence>MIPINFLDKVERTFNDLGTNVQVRTNSYSRFYNTKGRLIKKSDISKIQIAGCLTLFTLSDNAIDIAVHPANRDIVFEKAKRIFTEAQIVEIDMQS</sequence>
<proteinExistence type="predicted"/>
<reference evidence="1" key="1">
    <citation type="journal article" date="2014" name="Int. J. Syst. Evol. Microbiol.">
        <title>Complete genome sequence of Corynebacterium casei LMG S-19264T (=DSM 44701T), isolated from a smear-ripened cheese.</title>
        <authorList>
            <consortium name="US DOE Joint Genome Institute (JGI-PGF)"/>
            <person name="Walter F."/>
            <person name="Albersmeier A."/>
            <person name="Kalinowski J."/>
            <person name="Ruckert C."/>
        </authorList>
    </citation>
    <scope>NUCLEOTIDE SEQUENCE</scope>
    <source>
        <strain evidence="1">KCTC 32337</strain>
    </source>
</reference>
<evidence type="ECO:0000313" key="1">
    <source>
        <dbReference type="EMBL" id="GGZ73256.1"/>
    </source>
</evidence>
<reference evidence="1" key="2">
    <citation type="submission" date="2020-09" db="EMBL/GenBank/DDBJ databases">
        <authorList>
            <person name="Sun Q."/>
            <person name="Kim S."/>
        </authorList>
    </citation>
    <scope>NUCLEOTIDE SEQUENCE</scope>
    <source>
        <strain evidence="1">KCTC 32337</strain>
    </source>
</reference>
<evidence type="ECO:0000313" key="2">
    <source>
        <dbReference type="Proteomes" id="UP000622604"/>
    </source>
</evidence>
<accession>A0A8H9M4V3</accession>
<dbReference type="RefSeq" id="WP_191866731.1">
    <property type="nucleotide sequence ID" value="NZ_BMZC01000010.1"/>
</dbReference>